<dbReference type="Proteomes" id="UP000196531">
    <property type="component" value="Unassembled WGS sequence"/>
</dbReference>
<dbReference type="Pfam" id="PF13561">
    <property type="entry name" value="adh_short_C2"/>
    <property type="match status" value="1"/>
</dbReference>
<dbReference type="InterPro" id="IPR057326">
    <property type="entry name" value="KR_dom"/>
</dbReference>
<dbReference type="PANTHER" id="PTHR42879">
    <property type="entry name" value="3-OXOACYL-(ACYL-CARRIER-PROTEIN) REDUCTASE"/>
    <property type="match status" value="1"/>
</dbReference>
<keyword evidence="2" id="KW-0560">Oxidoreductase</keyword>
<accession>A0A1Y5FFV8</accession>
<comment type="similarity">
    <text evidence="1">Belongs to the short-chain dehydrogenases/reductases (SDR) family.</text>
</comment>
<evidence type="ECO:0000256" key="1">
    <source>
        <dbReference type="ARBA" id="ARBA00006484"/>
    </source>
</evidence>
<protein>
    <submittedName>
        <fullName evidence="4">Beta-ketoacyl-ACP reductase</fullName>
    </submittedName>
</protein>
<evidence type="ECO:0000313" key="4">
    <source>
        <dbReference type="EMBL" id="OUR97492.1"/>
    </source>
</evidence>
<reference evidence="5" key="1">
    <citation type="journal article" date="2017" name="Proc. Natl. Acad. Sci. U.S.A.">
        <title>Simulation of Deepwater Horizon oil plume reveals substrate specialization within a complex community of hydrocarbon-degraders.</title>
        <authorList>
            <person name="Hu P."/>
            <person name="Dubinsky E.A."/>
            <person name="Probst A.J."/>
            <person name="Wang J."/>
            <person name="Sieber C.M.K."/>
            <person name="Tom L.M."/>
            <person name="Gardinali P."/>
            <person name="Banfield J.F."/>
            <person name="Atlas R.M."/>
            <person name="Andersen G.L."/>
        </authorList>
    </citation>
    <scope>NUCLEOTIDE SEQUENCE [LARGE SCALE GENOMIC DNA]</scope>
</reference>
<dbReference type="PANTHER" id="PTHR42879:SF2">
    <property type="entry name" value="3-OXOACYL-[ACYL-CARRIER-PROTEIN] REDUCTASE FABG"/>
    <property type="match status" value="1"/>
</dbReference>
<dbReference type="SUPFAM" id="SSF51735">
    <property type="entry name" value="NAD(P)-binding Rossmann-fold domains"/>
    <property type="match status" value="1"/>
</dbReference>
<dbReference type="AlphaFoldDB" id="A0A1Y5FFV8"/>
<gene>
    <name evidence="4" type="ORF">A9Q84_12640</name>
</gene>
<evidence type="ECO:0000259" key="3">
    <source>
        <dbReference type="SMART" id="SM00822"/>
    </source>
</evidence>
<evidence type="ECO:0000256" key="2">
    <source>
        <dbReference type="ARBA" id="ARBA00023002"/>
    </source>
</evidence>
<dbReference type="InterPro" id="IPR002347">
    <property type="entry name" value="SDR_fam"/>
</dbReference>
<name>A0A1Y5FFV8_9BACT</name>
<dbReference type="GO" id="GO:0016491">
    <property type="term" value="F:oxidoreductase activity"/>
    <property type="evidence" value="ECO:0007669"/>
    <property type="project" value="UniProtKB-KW"/>
</dbReference>
<dbReference type="PRINTS" id="PR00081">
    <property type="entry name" value="GDHRDH"/>
</dbReference>
<feature type="domain" description="Ketoreductase" evidence="3">
    <location>
        <begin position="8"/>
        <end position="188"/>
    </location>
</feature>
<dbReference type="SMART" id="SM00822">
    <property type="entry name" value="PKS_KR"/>
    <property type="match status" value="1"/>
</dbReference>
<dbReference type="NCBIfam" id="NF009466">
    <property type="entry name" value="PRK12826.1-2"/>
    <property type="match status" value="1"/>
</dbReference>
<dbReference type="InterPro" id="IPR036291">
    <property type="entry name" value="NAD(P)-bd_dom_sf"/>
</dbReference>
<dbReference type="InterPro" id="IPR050259">
    <property type="entry name" value="SDR"/>
</dbReference>
<comment type="caution">
    <text evidence="4">The sequence shown here is derived from an EMBL/GenBank/DDBJ whole genome shotgun (WGS) entry which is preliminary data.</text>
</comment>
<dbReference type="EMBL" id="MAAO01000006">
    <property type="protein sequence ID" value="OUR97492.1"/>
    <property type="molecule type" value="Genomic_DNA"/>
</dbReference>
<dbReference type="Gene3D" id="3.40.50.720">
    <property type="entry name" value="NAD(P)-binding Rossmann-like Domain"/>
    <property type="match status" value="1"/>
</dbReference>
<sequence>MKFDFKDRIVVVTGGTRGIGRGVTENFLKNGARVVATYASNDEAAQSFKVSLGELGENLDLRKFDVSVEEEVIAFYNYLEETYDKLDILVNNSGIRKDNVLALMPTDDWSRVMDINLKGTFLMSKLAVPQMMKNRYGRIVNMSSVGGALGLAGQANYAASKAGQVALSKSLSKEVGKKGITINNICPGFIETELIADLPAEQVKEYKKQVPLKRFGRIDEVAHAVLFLSSEESGYITGTTLEVSGGL</sequence>
<dbReference type="PRINTS" id="PR00080">
    <property type="entry name" value="SDRFAMILY"/>
</dbReference>
<proteinExistence type="inferred from homology"/>
<dbReference type="FunFam" id="3.40.50.720:FF:000173">
    <property type="entry name" value="3-oxoacyl-[acyl-carrier protein] reductase"/>
    <property type="match status" value="1"/>
</dbReference>
<evidence type="ECO:0000313" key="5">
    <source>
        <dbReference type="Proteomes" id="UP000196531"/>
    </source>
</evidence>
<organism evidence="4 5">
    <name type="scientific">Halobacteriovorax marinus</name>
    <dbReference type="NCBI Taxonomy" id="97084"/>
    <lineage>
        <taxon>Bacteria</taxon>
        <taxon>Pseudomonadati</taxon>
        <taxon>Bdellovibrionota</taxon>
        <taxon>Bacteriovoracia</taxon>
        <taxon>Bacteriovoracales</taxon>
        <taxon>Halobacteriovoraceae</taxon>
        <taxon>Halobacteriovorax</taxon>
    </lineage>
</organism>